<dbReference type="Gene3D" id="1.10.150.50">
    <property type="entry name" value="Transcription Factor, Ets-1"/>
    <property type="match status" value="1"/>
</dbReference>
<dbReference type="PhylomeDB" id="D2A3B9"/>
<sequence>MVEFALNTTDSVLKIRLFVRSSHNCLFQNHTGMVQSPHQQSEQNAVFRATYHPPPQEYYNGQANPSTGAVPRQSWHGGDNKSTPRPYPEDFSQSNSQQVTVQIEQPKEQKDKKSMTKTYHTIKDIISSRFKSSKDNTEEKSEEPGLNNVAEELRRSQRNIGEEQQEKKTEQNIYGKPRIDPNISHQQHQYNQHIMLQAQQYQVNQQLKMQQTMYQQQLVQARSQEMLVARPEEQVYYQNAYGATPQRPGNRFVSPANREQNYVQMHHSQFPAKEKDDRRQPIAMERRSAQQIERDSQRQKSFEARRAASHPQLAYDDETKTEVPDSRPQPQAAPMRRGSHGNIMEAAVSTAPDAEKDSDDGGFLKRNNSKEKKNPEINQEEDSKVTEALQGTPRKRLEGEIGKIEGVYNVGQRSKDDEGRGKKNPSGSAASSDYDKAGQSSSNADSGRGSAAYSSGRRPGGLDLNGEGDTGQLQGHYRDHHGGHDSEWVDIVENELRHILEPKLHELSLQGGVGIANSTLSESISSMTPPLPPLSPGEQSSPNVTPRNSTRYKPSSLPYGSKPDYDGYKSKLHTGRETSVNSRWHNNSNQKHRSTKKSDHSTALRGKQIFGLDTTDLTSTTTRSLDLESMLDGQSDSDGDISTTDARAIRKQLEGLETMYSEVLKLLGVKKYSGRYQPSDPRFSKRRYGSMSSLPSSSVSSRPIRDKRRAHEDRKKVRDIRGINKRFQRLESHVVTLARSVAHLSSEMRTQHLMIQEMENIRGEIAALRTQTNMLNVRSQSASRAVNTSKDLPTLANPTRVKKLTKFFGDEPPLLRLFLRKLGYEKYANVFESERVGMVELPYLSEERLQKMGVPLGPRLRIMQEAQISVCKDNTLCIV</sequence>
<evidence type="ECO:0000259" key="2">
    <source>
        <dbReference type="SMART" id="SM00454"/>
    </source>
</evidence>
<dbReference type="InterPro" id="IPR001660">
    <property type="entry name" value="SAM"/>
</dbReference>
<proteinExistence type="predicted"/>
<evidence type="ECO:0000313" key="3">
    <source>
        <dbReference type="EMBL" id="EFA02289.1"/>
    </source>
</evidence>
<dbReference type="InterPro" id="IPR013761">
    <property type="entry name" value="SAM/pointed_sf"/>
</dbReference>
<dbReference type="GO" id="GO:0005737">
    <property type="term" value="C:cytoplasm"/>
    <property type="evidence" value="ECO:0000318"/>
    <property type="project" value="GO_Central"/>
</dbReference>
<feature type="domain" description="SAM" evidence="2">
    <location>
        <begin position="808"/>
        <end position="872"/>
    </location>
</feature>
<dbReference type="EMBL" id="KQ971338">
    <property type="protein sequence ID" value="EFA02289.1"/>
    <property type="molecule type" value="Genomic_DNA"/>
</dbReference>
<feature type="region of interest" description="Disordered" evidence="1">
    <location>
        <begin position="52"/>
        <end position="149"/>
    </location>
</feature>
<dbReference type="SMART" id="SM00454">
    <property type="entry name" value="SAM"/>
    <property type="match status" value="1"/>
</dbReference>
<evidence type="ECO:0000256" key="1">
    <source>
        <dbReference type="SAM" id="MobiDB-lite"/>
    </source>
</evidence>
<feature type="compositionally biased region" description="Polar residues" evidence="1">
    <location>
        <begin position="91"/>
        <end position="103"/>
    </location>
</feature>
<feature type="compositionally biased region" description="Low complexity" evidence="1">
    <location>
        <begin position="444"/>
        <end position="457"/>
    </location>
</feature>
<dbReference type="STRING" id="7070.D2A3B9"/>
<evidence type="ECO:0000313" key="4">
    <source>
        <dbReference type="Proteomes" id="UP000007266"/>
    </source>
</evidence>
<reference evidence="3 4" key="1">
    <citation type="journal article" date="2008" name="Nature">
        <title>The genome of the model beetle and pest Tribolium castaneum.</title>
        <authorList>
            <consortium name="Tribolium Genome Sequencing Consortium"/>
            <person name="Richards S."/>
            <person name="Gibbs R.A."/>
            <person name="Weinstock G.M."/>
            <person name="Brown S.J."/>
            <person name="Denell R."/>
            <person name="Beeman R.W."/>
            <person name="Gibbs R."/>
            <person name="Beeman R.W."/>
            <person name="Brown S.J."/>
            <person name="Bucher G."/>
            <person name="Friedrich M."/>
            <person name="Grimmelikhuijzen C.J."/>
            <person name="Klingler M."/>
            <person name="Lorenzen M."/>
            <person name="Richards S."/>
            <person name="Roth S."/>
            <person name="Schroder R."/>
            <person name="Tautz D."/>
            <person name="Zdobnov E.M."/>
            <person name="Muzny D."/>
            <person name="Gibbs R.A."/>
            <person name="Weinstock G.M."/>
            <person name="Attaway T."/>
            <person name="Bell S."/>
            <person name="Buhay C.J."/>
            <person name="Chandrabose M.N."/>
            <person name="Chavez D."/>
            <person name="Clerk-Blankenburg K.P."/>
            <person name="Cree A."/>
            <person name="Dao M."/>
            <person name="Davis C."/>
            <person name="Chacko J."/>
            <person name="Dinh H."/>
            <person name="Dugan-Rocha S."/>
            <person name="Fowler G."/>
            <person name="Garner T.T."/>
            <person name="Garnes J."/>
            <person name="Gnirke A."/>
            <person name="Hawes A."/>
            <person name="Hernandez J."/>
            <person name="Hines S."/>
            <person name="Holder M."/>
            <person name="Hume J."/>
            <person name="Jhangiani S.N."/>
            <person name="Joshi V."/>
            <person name="Khan Z.M."/>
            <person name="Jackson L."/>
            <person name="Kovar C."/>
            <person name="Kowis A."/>
            <person name="Lee S."/>
            <person name="Lewis L.R."/>
            <person name="Margolis J."/>
            <person name="Morgan M."/>
            <person name="Nazareth L.V."/>
            <person name="Nguyen N."/>
            <person name="Okwuonu G."/>
            <person name="Parker D."/>
            <person name="Richards S."/>
            <person name="Ruiz S.J."/>
            <person name="Santibanez J."/>
            <person name="Savard J."/>
            <person name="Scherer S.E."/>
            <person name="Schneider B."/>
            <person name="Sodergren E."/>
            <person name="Tautz D."/>
            <person name="Vattahil S."/>
            <person name="Villasana D."/>
            <person name="White C.S."/>
            <person name="Wright R."/>
            <person name="Park Y."/>
            <person name="Beeman R.W."/>
            <person name="Lord J."/>
            <person name="Oppert B."/>
            <person name="Lorenzen M."/>
            <person name="Brown S."/>
            <person name="Wang L."/>
            <person name="Savard J."/>
            <person name="Tautz D."/>
            <person name="Richards S."/>
            <person name="Weinstock G."/>
            <person name="Gibbs R.A."/>
            <person name="Liu Y."/>
            <person name="Worley K."/>
            <person name="Weinstock G."/>
            <person name="Elsik C.G."/>
            <person name="Reese J.T."/>
            <person name="Elhaik E."/>
            <person name="Landan G."/>
            <person name="Graur D."/>
            <person name="Arensburger P."/>
            <person name="Atkinson P."/>
            <person name="Beeman R.W."/>
            <person name="Beidler J."/>
            <person name="Brown S.J."/>
            <person name="Demuth J.P."/>
            <person name="Drury D.W."/>
            <person name="Du Y.Z."/>
            <person name="Fujiwara H."/>
            <person name="Lorenzen M."/>
            <person name="Maselli V."/>
            <person name="Osanai M."/>
            <person name="Park Y."/>
            <person name="Robertson H.M."/>
            <person name="Tu Z."/>
            <person name="Wang J.J."/>
            <person name="Wang S."/>
            <person name="Richards S."/>
            <person name="Song H."/>
            <person name="Zhang L."/>
            <person name="Sodergren E."/>
            <person name="Werner D."/>
            <person name="Stanke M."/>
            <person name="Morgenstern B."/>
            <person name="Solovyev V."/>
            <person name="Kosarev P."/>
            <person name="Brown G."/>
            <person name="Chen H.C."/>
            <person name="Ermolaeva O."/>
            <person name="Hlavina W."/>
            <person name="Kapustin Y."/>
            <person name="Kiryutin B."/>
            <person name="Kitts P."/>
            <person name="Maglott D."/>
            <person name="Pruitt K."/>
            <person name="Sapojnikov V."/>
            <person name="Souvorov A."/>
            <person name="Mackey A.J."/>
            <person name="Waterhouse R.M."/>
            <person name="Wyder S."/>
            <person name="Zdobnov E.M."/>
            <person name="Zdobnov E.M."/>
            <person name="Wyder S."/>
            <person name="Kriventseva E.V."/>
            <person name="Kadowaki T."/>
            <person name="Bork P."/>
            <person name="Aranda M."/>
            <person name="Bao R."/>
            <person name="Beermann A."/>
            <person name="Berns N."/>
            <person name="Bolognesi R."/>
            <person name="Bonneton F."/>
            <person name="Bopp D."/>
            <person name="Brown S.J."/>
            <person name="Bucher G."/>
            <person name="Butts T."/>
            <person name="Chaumot A."/>
            <person name="Denell R.E."/>
            <person name="Ferrier D.E."/>
            <person name="Friedrich M."/>
            <person name="Gordon C.M."/>
            <person name="Jindra M."/>
            <person name="Klingler M."/>
            <person name="Lan Q."/>
            <person name="Lattorff H.M."/>
            <person name="Laudet V."/>
            <person name="von Levetsow C."/>
            <person name="Liu Z."/>
            <person name="Lutz R."/>
            <person name="Lynch J.A."/>
            <person name="da Fonseca R.N."/>
            <person name="Posnien N."/>
            <person name="Reuter R."/>
            <person name="Roth S."/>
            <person name="Savard J."/>
            <person name="Schinko J.B."/>
            <person name="Schmitt C."/>
            <person name="Schoppmeier M."/>
            <person name="Schroder R."/>
            <person name="Shippy T.D."/>
            <person name="Simonnet F."/>
            <person name="Marques-Souza H."/>
            <person name="Tautz D."/>
            <person name="Tomoyasu Y."/>
            <person name="Trauner J."/>
            <person name="Van der Zee M."/>
            <person name="Vervoort M."/>
            <person name="Wittkopp N."/>
            <person name="Wimmer E.A."/>
            <person name="Yang X."/>
            <person name="Jones A.K."/>
            <person name="Sattelle D.B."/>
            <person name="Ebert P.R."/>
            <person name="Nelson D."/>
            <person name="Scott J.G."/>
            <person name="Beeman R.W."/>
            <person name="Muthukrishnan S."/>
            <person name="Kramer K.J."/>
            <person name="Arakane Y."/>
            <person name="Beeman R.W."/>
            <person name="Zhu Q."/>
            <person name="Hogenkamp D."/>
            <person name="Dixit R."/>
            <person name="Oppert B."/>
            <person name="Jiang H."/>
            <person name="Zou Z."/>
            <person name="Marshall J."/>
            <person name="Elpidina E."/>
            <person name="Vinokurov K."/>
            <person name="Oppert C."/>
            <person name="Zou Z."/>
            <person name="Evans J."/>
            <person name="Lu Z."/>
            <person name="Zhao P."/>
            <person name="Sumathipala N."/>
            <person name="Altincicek B."/>
            <person name="Vilcinskas A."/>
            <person name="Williams M."/>
            <person name="Hultmark D."/>
            <person name="Hetru C."/>
            <person name="Jiang H."/>
            <person name="Grimmelikhuijzen C.J."/>
            <person name="Hauser F."/>
            <person name="Cazzamali G."/>
            <person name="Williamson M."/>
            <person name="Park Y."/>
            <person name="Li B."/>
            <person name="Tanaka Y."/>
            <person name="Predel R."/>
            <person name="Neupert S."/>
            <person name="Schachtner J."/>
            <person name="Verleyen P."/>
            <person name="Raible F."/>
            <person name="Bork P."/>
            <person name="Friedrich M."/>
            <person name="Walden K.K."/>
            <person name="Robertson H.M."/>
            <person name="Angeli S."/>
            <person name="Foret S."/>
            <person name="Bucher G."/>
            <person name="Schuetz S."/>
            <person name="Maleszka R."/>
            <person name="Wimmer E.A."/>
            <person name="Beeman R.W."/>
            <person name="Lorenzen M."/>
            <person name="Tomoyasu Y."/>
            <person name="Miller S.C."/>
            <person name="Grossmann D."/>
            <person name="Bucher G."/>
        </authorList>
    </citation>
    <scope>NUCLEOTIDE SEQUENCE [LARGE SCALE GENOMIC DNA]</scope>
    <source>
        <strain evidence="3 4">Georgia GA2</strain>
    </source>
</reference>
<feature type="compositionally biased region" description="Basic and acidic residues" evidence="1">
    <location>
        <begin position="286"/>
        <end position="306"/>
    </location>
</feature>
<feature type="compositionally biased region" description="Low complexity" evidence="1">
    <location>
        <begin position="690"/>
        <end position="701"/>
    </location>
</feature>
<feature type="region of interest" description="Disordered" evidence="1">
    <location>
        <begin position="675"/>
        <end position="716"/>
    </location>
</feature>
<feature type="compositionally biased region" description="Polar residues" evidence="1">
    <location>
        <begin position="577"/>
        <end position="589"/>
    </location>
</feature>
<dbReference type="AlphaFoldDB" id="D2A3B9"/>
<dbReference type="Pfam" id="PF00536">
    <property type="entry name" value="SAM_1"/>
    <property type="match status" value="1"/>
</dbReference>
<dbReference type="HOGENOM" id="CLU_008620_0_0_1"/>
<organism evidence="3 4">
    <name type="scientific">Tribolium castaneum</name>
    <name type="common">Red flour beetle</name>
    <dbReference type="NCBI Taxonomy" id="7070"/>
    <lineage>
        <taxon>Eukaryota</taxon>
        <taxon>Metazoa</taxon>
        <taxon>Ecdysozoa</taxon>
        <taxon>Arthropoda</taxon>
        <taxon>Hexapoda</taxon>
        <taxon>Insecta</taxon>
        <taxon>Pterygota</taxon>
        <taxon>Neoptera</taxon>
        <taxon>Endopterygota</taxon>
        <taxon>Coleoptera</taxon>
        <taxon>Polyphaga</taxon>
        <taxon>Cucujiformia</taxon>
        <taxon>Tenebrionidae</taxon>
        <taxon>Tenebrionidae incertae sedis</taxon>
        <taxon>Tribolium</taxon>
    </lineage>
</organism>
<dbReference type="eggNOG" id="ENOG502QW9V">
    <property type="taxonomic scope" value="Eukaryota"/>
</dbReference>
<feature type="region of interest" description="Disordered" evidence="1">
    <location>
        <begin position="286"/>
        <end position="483"/>
    </location>
</feature>
<dbReference type="GO" id="GO:0004620">
    <property type="term" value="F:phospholipase activity"/>
    <property type="evidence" value="ECO:0000318"/>
    <property type="project" value="GO_Central"/>
</dbReference>
<dbReference type="Proteomes" id="UP000007266">
    <property type="component" value="Linkage group 4"/>
</dbReference>
<reference evidence="3 4" key="2">
    <citation type="journal article" date="2010" name="Nucleic Acids Res.">
        <title>BeetleBase in 2010: revisions to provide comprehensive genomic information for Tribolium castaneum.</title>
        <authorList>
            <person name="Kim H.S."/>
            <person name="Murphy T."/>
            <person name="Xia J."/>
            <person name="Caragea D."/>
            <person name="Park Y."/>
            <person name="Beeman R.W."/>
            <person name="Lorenzen M.D."/>
            <person name="Butcher S."/>
            <person name="Manak J.R."/>
            <person name="Brown S.J."/>
        </authorList>
    </citation>
    <scope>GENOME REANNOTATION</scope>
    <source>
        <strain evidence="3 4">Georgia GA2</strain>
    </source>
</reference>
<name>D2A3B9_TRICA</name>
<dbReference type="InParanoid" id="D2A3B9"/>
<feature type="compositionally biased region" description="Basic and acidic residues" evidence="1">
    <location>
        <begin position="368"/>
        <end position="385"/>
    </location>
</feature>
<dbReference type="SUPFAM" id="SSF47769">
    <property type="entry name" value="SAM/Pointed domain"/>
    <property type="match status" value="1"/>
</dbReference>
<feature type="compositionally biased region" description="Basic and acidic residues" evidence="1">
    <location>
        <begin position="132"/>
        <end position="143"/>
    </location>
</feature>
<keyword evidence="4" id="KW-1185">Reference proteome</keyword>
<gene>
    <name evidence="3" type="primary">AUGUSTUS-3.0.2_07953</name>
    <name evidence="3" type="ORF">TcasGA2_TC007953</name>
</gene>
<feature type="region of interest" description="Disordered" evidence="1">
    <location>
        <begin position="523"/>
        <end position="606"/>
    </location>
</feature>
<feature type="compositionally biased region" description="Basic and acidic residues" evidence="1">
    <location>
        <begin position="105"/>
        <end position="114"/>
    </location>
</feature>
<accession>D2A3B9</accession>
<feature type="compositionally biased region" description="Polar residues" evidence="1">
    <location>
        <begin position="543"/>
        <end position="553"/>
    </location>
</feature>
<dbReference type="CDD" id="cd09487">
    <property type="entry name" value="SAM_superfamily"/>
    <property type="match status" value="1"/>
</dbReference>
<protein>
    <recommendedName>
        <fullName evidence="2">SAM domain-containing protein</fullName>
    </recommendedName>
</protein>